<dbReference type="Proteomes" id="UP000636709">
    <property type="component" value="Unassembled WGS sequence"/>
</dbReference>
<evidence type="ECO:0000313" key="3">
    <source>
        <dbReference type="Proteomes" id="UP000636709"/>
    </source>
</evidence>
<reference evidence="2" key="1">
    <citation type="submission" date="2020-07" db="EMBL/GenBank/DDBJ databases">
        <title>Genome sequence and genetic diversity analysis of an under-domesticated orphan crop, white fonio (Digitaria exilis).</title>
        <authorList>
            <person name="Bennetzen J.L."/>
            <person name="Chen S."/>
            <person name="Ma X."/>
            <person name="Wang X."/>
            <person name="Yssel A.E.J."/>
            <person name="Chaluvadi S.R."/>
            <person name="Johnson M."/>
            <person name="Gangashetty P."/>
            <person name="Hamidou F."/>
            <person name="Sanogo M.D."/>
            <person name="Zwaenepoel A."/>
            <person name="Wallace J."/>
            <person name="Van De Peer Y."/>
            <person name="Van Deynze A."/>
        </authorList>
    </citation>
    <scope>NUCLEOTIDE SEQUENCE</scope>
    <source>
        <tissue evidence="2">Leaves</tissue>
    </source>
</reference>
<gene>
    <name evidence="2" type="ORF">HU200_058745</name>
</gene>
<protein>
    <submittedName>
        <fullName evidence="2">Uncharacterized protein</fullName>
    </submittedName>
</protein>
<dbReference type="PANTHER" id="PTHR33074:SF124">
    <property type="entry name" value="DUF1618 DOMAIN-CONTAINING PROTEIN"/>
    <property type="match status" value="1"/>
</dbReference>
<dbReference type="OrthoDB" id="685097at2759"/>
<keyword evidence="3" id="KW-1185">Reference proteome</keyword>
<feature type="region of interest" description="Disordered" evidence="1">
    <location>
        <begin position="1"/>
        <end position="21"/>
    </location>
</feature>
<dbReference type="EMBL" id="JACEFO010002475">
    <property type="protein sequence ID" value="KAF8659099.1"/>
    <property type="molecule type" value="Genomic_DNA"/>
</dbReference>
<dbReference type="AlphaFoldDB" id="A0A835A978"/>
<feature type="compositionally biased region" description="Polar residues" evidence="1">
    <location>
        <begin position="10"/>
        <end position="19"/>
    </location>
</feature>
<proteinExistence type="predicted"/>
<sequence>MARRRRRTAMDTQATEPPSSSYPPWVLFEPYADVDTTGSYSTAADPNTLAVARTSSDHPIGVSLSLALPPAESRVCVHFPRGTEPPKHENEIIAAHGDSMLIKVARESDYYRARPDYFLYNAGNAAANSPQRRPPSLLLLPPSYHYYLNKASTGLLRRGEDDLVVANLKMAKPKDDDTTPKNKQQQQHVAEMTLLRSGKWWTLRWSRITGIEKEKLRYWISSRCVIPVAPITIRAGTYVCVTSGSNAVKFVNRFARCCCGGAGASKMDSMTWVVDGMVDSTELWAHDSYNGLPRLEPGFPVASEILEALQEISSYGLPVF</sequence>
<evidence type="ECO:0000256" key="1">
    <source>
        <dbReference type="SAM" id="MobiDB-lite"/>
    </source>
</evidence>
<organism evidence="2 3">
    <name type="scientific">Digitaria exilis</name>
    <dbReference type="NCBI Taxonomy" id="1010633"/>
    <lineage>
        <taxon>Eukaryota</taxon>
        <taxon>Viridiplantae</taxon>
        <taxon>Streptophyta</taxon>
        <taxon>Embryophyta</taxon>
        <taxon>Tracheophyta</taxon>
        <taxon>Spermatophyta</taxon>
        <taxon>Magnoliopsida</taxon>
        <taxon>Liliopsida</taxon>
        <taxon>Poales</taxon>
        <taxon>Poaceae</taxon>
        <taxon>PACMAD clade</taxon>
        <taxon>Panicoideae</taxon>
        <taxon>Panicodae</taxon>
        <taxon>Paniceae</taxon>
        <taxon>Anthephorinae</taxon>
        <taxon>Digitaria</taxon>
    </lineage>
</organism>
<dbReference type="PANTHER" id="PTHR33074">
    <property type="entry name" value="EXPRESSED PROTEIN-RELATED"/>
    <property type="match status" value="1"/>
</dbReference>
<name>A0A835A978_9POAL</name>
<evidence type="ECO:0000313" key="2">
    <source>
        <dbReference type="EMBL" id="KAF8659099.1"/>
    </source>
</evidence>
<accession>A0A835A978</accession>
<comment type="caution">
    <text evidence="2">The sequence shown here is derived from an EMBL/GenBank/DDBJ whole genome shotgun (WGS) entry which is preliminary data.</text>
</comment>